<dbReference type="Proteomes" id="UP001596122">
    <property type="component" value="Unassembled WGS sequence"/>
</dbReference>
<protein>
    <submittedName>
        <fullName evidence="1">Uncharacterized protein</fullName>
    </submittedName>
</protein>
<evidence type="ECO:0000313" key="1">
    <source>
        <dbReference type="EMBL" id="MFC5381650.1"/>
    </source>
</evidence>
<name>A0ABW0GPK7_9MICO</name>
<comment type="caution">
    <text evidence="1">The sequence shown here is derived from an EMBL/GenBank/DDBJ whole genome shotgun (WGS) entry which is preliminary data.</text>
</comment>
<organism evidence="1 2">
    <name type="scientific">Aquipuribacter nitratireducens</name>
    <dbReference type="NCBI Taxonomy" id="650104"/>
    <lineage>
        <taxon>Bacteria</taxon>
        <taxon>Bacillati</taxon>
        <taxon>Actinomycetota</taxon>
        <taxon>Actinomycetes</taxon>
        <taxon>Micrococcales</taxon>
        <taxon>Intrasporangiaceae</taxon>
        <taxon>Aquipuribacter</taxon>
    </lineage>
</organism>
<evidence type="ECO:0000313" key="2">
    <source>
        <dbReference type="Proteomes" id="UP001596122"/>
    </source>
</evidence>
<sequence length="192" mass="21176">MAVTLQDFEPAFGFGMNAVAAERSRSLFLAAENLLGKAERSLDTDEARSRALVRRALDLGYDPHEEAVPALQTATFRFFEAVADAAQSLETDDQRWLDLVEQLVESATGLVGAAVVEVLAELCDDGDLHELEPAERRRLRRLVLDARARSGRAPVEEGQVEDMVPEGEREDVVLGLLRITREYRTAAARLVG</sequence>
<dbReference type="RefSeq" id="WP_340269600.1">
    <property type="nucleotide sequence ID" value="NZ_JBBEOG010000004.1"/>
</dbReference>
<reference evidence="2" key="1">
    <citation type="journal article" date="2019" name="Int. J. Syst. Evol. Microbiol.">
        <title>The Global Catalogue of Microorganisms (GCM) 10K type strain sequencing project: providing services to taxonomists for standard genome sequencing and annotation.</title>
        <authorList>
            <consortium name="The Broad Institute Genomics Platform"/>
            <consortium name="The Broad Institute Genome Sequencing Center for Infectious Disease"/>
            <person name="Wu L."/>
            <person name="Ma J."/>
        </authorList>
    </citation>
    <scope>NUCLEOTIDE SEQUENCE [LARGE SCALE GENOMIC DNA]</scope>
    <source>
        <strain evidence="2">CCUG 43114</strain>
    </source>
</reference>
<dbReference type="EMBL" id="JBHSLD010000009">
    <property type="protein sequence ID" value="MFC5381650.1"/>
    <property type="molecule type" value="Genomic_DNA"/>
</dbReference>
<accession>A0ABW0GPK7</accession>
<gene>
    <name evidence="1" type="ORF">ACFPJ6_12705</name>
</gene>
<keyword evidence="2" id="KW-1185">Reference proteome</keyword>
<proteinExistence type="predicted"/>